<evidence type="ECO:0000313" key="4">
    <source>
        <dbReference type="Proteomes" id="UP000214720"/>
    </source>
</evidence>
<sequence length="325" mass="34259">MATVPLISQRGNASQNVANVSAWLADAALQEISLIVFPEASLVGYGDTLALRRRELVTLAEPLDGRSIDAVANAVERTGVAAGVGFIERAPDGRLFNSYVICMPGGGRCCHRKLHMVEHPAIECGEQYTVIDTTWGVRIGILVGADNYLIENVRMTALMGATLLVAPHRTYGSDSNGDAALQRLSPGQRSGPHVAHGAVAAESASAAAWLRRSLIARASDNGMFVVFSNGSEKGNNQSGMIVDPDGRVLAEQCSSSSPMVSTEVDPSLIAGSVGQQCLTARRSDSNGPFVRSMPPRGNAFAQRSGTPSRGAIALSFAQVSRIRQT</sequence>
<evidence type="ECO:0000313" key="3">
    <source>
        <dbReference type="EMBL" id="OXC78292.1"/>
    </source>
</evidence>
<dbReference type="Pfam" id="PF00795">
    <property type="entry name" value="CN_hydrolase"/>
    <property type="match status" value="1"/>
</dbReference>
<organism evidence="3 4">
    <name type="scientific">Caballeronia sordidicola</name>
    <name type="common">Burkholderia sordidicola</name>
    <dbReference type="NCBI Taxonomy" id="196367"/>
    <lineage>
        <taxon>Bacteria</taxon>
        <taxon>Pseudomonadati</taxon>
        <taxon>Pseudomonadota</taxon>
        <taxon>Betaproteobacteria</taxon>
        <taxon>Burkholderiales</taxon>
        <taxon>Burkholderiaceae</taxon>
        <taxon>Caballeronia</taxon>
    </lineage>
</organism>
<gene>
    <name evidence="3" type="ORF">BSU04_12690</name>
</gene>
<proteinExistence type="predicted"/>
<dbReference type="SUPFAM" id="SSF56317">
    <property type="entry name" value="Carbon-nitrogen hydrolase"/>
    <property type="match status" value="1"/>
</dbReference>
<keyword evidence="1" id="KW-0378">Hydrolase</keyword>
<name>A0A226X4B7_CABSO</name>
<dbReference type="GO" id="GO:0016811">
    <property type="term" value="F:hydrolase activity, acting on carbon-nitrogen (but not peptide) bonds, in linear amides"/>
    <property type="evidence" value="ECO:0007669"/>
    <property type="project" value="TreeGrafter"/>
</dbReference>
<dbReference type="Gene3D" id="3.60.110.10">
    <property type="entry name" value="Carbon-nitrogen hydrolase"/>
    <property type="match status" value="1"/>
</dbReference>
<dbReference type="InterPro" id="IPR050345">
    <property type="entry name" value="Aliph_Amidase/BUP"/>
</dbReference>
<dbReference type="InterPro" id="IPR003010">
    <property type="entry name" value="C-N_Hydrolase"/>
</dbReference>
<dbReference type="InterPro" id="IPR036526">
    <property type="entry name" value="C-N_Hydrolase_sf"/>
</dbReference>
<reference evidence="4" key="1">
    <citation type="submission" date="2017-01" db="EMBL/GenBank/DDBJ databases">
        <title>Genome Analysis of Deinococcus marmoris KOPRI26562.</title>
        <authorList>
            <person name="Kim J.H."/>
            <person name="Oh H.-M."/>
        </authorList>
    </citation>
    <scope>NUCLEOTIDE SEQUENCE [LARGE SCALE GENOMIC DNA]</scope>
    <source>
        <strain evidence="4">PAMC 26633</strain>
    </source>
</reference>
<accession>A0A226X4B7</accession>
<dbReference type="Proteomes" id="UP000214720">
    <property type="component" value="Unassembled WGS sequence"/>
</dbReference>
<dbReference type="PANTHER" id="PTHR43674">
    <property type="entry name" value="NITRILASE C965.09-RELATED"/>
    <property type="match status" value="1"/>
</dbReference>
<feature type="domain" description="CN hydrolase" evidence="2">
    <location>
        <begin position="1"/>
        <end position="266"/>
    </location>
</feature>
<comment type="caution">
    <text evidence="3">The sequence shown here is derived from an EMBL/GenBank/DDBJ whole genome shotgun (WGS) entry which is preliminary data.</text>
</comment>
<dbReference type="AlphaFoldDB" id="A0A226X4B7"/>
<dbReference type="PANTHER" id="PTHR43674:SF16">
    <property type="entry name" value="CARBON-NITROGEN FAMILY, PUTATIVE (AFU_ORTHOLOGUE AFUA_5G02350)-RELATED"/>
    <property type="match status" value="1"/>
</dbReference>
<protein>
    <submittedName>
        <fullName evidence="3">Nitrilase</fullName>
    </submittedName>
</protein>
<dbReference type="EMBL" id="MTHB01000070">
    <property type="protein sequence ID" value="OXC78292.1"/>
    <property type="molecule type" value="Genomic_DNA"/>
</dbReference>
<evidence type="ECO:0000256" key="1">
    <source>
        <dbReference type="ARBA" id="ARBA00022801"/>
    </source>
</evidence>
<evidence type="ECO:0000259" key="2">
    <source>
        <dbReference type="PROSITE" id="PS50263"/>
    </source>
</evidence>
<dbReference type="PROSITE" id="PS50263">
    <property type="entry name" value="CN_HYDROLASE"/>
    <property type="match status" value="1"/>
</dbReference>